<name>A0A967E849_9MICO</name>
<evidence type="ECO:0000259" key="3">
    <source>
        <dbReference type="Pfam" id="PF14361"/>
    </source>
</evidence>
<evidence type="ECO:0000259" key="4">
    <source>
        <dbReference type="Pfam" id="PF17853"/>
    </source>
</evidence>
<feature type="domain" description="CdaR GGDEF-like" evidence="4">
    <location>
        <begin position="163"/>
        <end position="271"/>
    </location>
</feature>
<dbReference type="PANTHER" id="PTHR33744">
    <property type="entry name" value="CARBOHYDRATE DIACID REGULATOR"/>
    <property type="match status" value="1"/>
</dbReference>
<dbReference type="PANTHER" id="PTHR33744:SF7">
    <property type="entry name" value="PUCR FAMILY TRANSCRIPTIONAL REGULATOR"/>
    <property type="match status" value="1"/>
</dbReference>
<dbReference type="Pfam" id="PF17853">
    <property type="entry name" value="GGDEF_2"/>
    <property type="match status" value="1"/>
</dbReference>
<proteinExistence type="inferred from homology"/>
<dbReference type="InterPro" id="IPR041522">
    <property type="entry name" value="CdaR_GGDEF"/>
</dbReference>
<feature type="domain" description="RsbT co-antagonist protein RsbRD N-terminal" evidence="3">
    <location>
        <begin position="16"/>
        <end position="145"/>
    </location>
</feature>
<comment type="caution">
    <text evidence="5">The sequence shown here is derived from an EMBL/GenBank/DDBJ whole genome shotgun (WGS) entry which is preliminary data.</text>
</comment>
<protein>
    <submittedName>
        <fullName evidence="5">PucR family transcriptional regulator</fullName>
    </submittedName>
</protein>
<accession>A0A967E849</accession>
<dbReference type="Pfam" id="PF14361">
    <property type="entry name" value="RsbRD_N"/>
    <property type="match status" value="1"/>
</dbReference>
<keyword evidence="6" id="KW-1185">Reference proteome</keyword>
<dbReference type="InterPro" id="IPR051448">
    <property type="entry name" value="CdaR-like_regulators"/>
</dbReference>
<comment type="similarity">
    <text evidence="1">Belongs to the CdaR family.</text>
</comment>
<organism evidence="5 6">
    <name type="scientific">Metallococcus carri</name>
    <dbReference type="NCBI Taxonomy" id="1656884"/>
    <lineage>
        <taxon>Bacteria</taxon>
        <taxon>Bacillati</taxon>
        <taxon>Actinomycetota</taxon>
        <taxon>Actinomycetes</taxon>
        <taxon>Micrococcales</taxon>
        <taxon>Dermacoccaceae</taxon>
        <taxon>Metallococcus</taxon>
    </lineage>
</organism>
<dbReference type="Proteomes" id="UP000744769">
    <property type="component" value="Unassembled WGS sequence"/>
</dbReference>
<evidence type="ECO:0000313" key="6">
    <source>
        <dbReference type="Proteomes" id="UP000744769"/>
    </source>
</evidence>
<reference evidence="5" key="1">
    <citation type="submission" date="2020-03" db="EMBL/GenBank/DDBJ databases">
        <title>Draft sequencing of Calidifontibacter sp. DB0510.</title>
        <authorList>
            <person name="Kim D.-U."/>
        </authorList>
    </citation>
    <scope>NUCLEOTIDE SEQUENCE</scope>
    <source>
        <strain evidence="5">DB0510</strain>
    </source>
</reference>
<dbReference type="Pfam" id="PF13556">
    <property type="entry name" value="HTH_30"/>
    <property type="match status" value="1"/>
</dbReference>
<sequence>MRFAEICEQLRADLPGFSARVTDAIRAELASYAAVPYEEQHGYIRDELALLLDAMQHGTPLGVEQAARTRALGRRRALQGIPLHDVIETFHIAGREAWVSFTGAQPDQELVRGGGRLWEFVHRETTELAAGHTEATRDAAVVRAAQNYRALDLLVRFESSRLEETAEALRHFGIRLDASVVGIAVVLDPADGSAAATLERTARAVADDRAGWPVGRYRRWLLVLCPAADGAGVAEALGAAAPGGAVGLGAARVGIPGAAASLQDAIRLLEIEGDGGVRRFEDHWWLATLLPHERELAGLLEPGRRVAAANPHLAETVKAYAAQGLSLTAAARAQQLHVNSVTYRLDRWRELTGWDVRTLDGLLRSVAALGLPS</sequence>
<dbReference type="InterPro" id="IPR042070">
    <property type="entry name" value="PucR_C-HTH_sf"/>
</dbReference>
<dbReference type="RefSeq" id="WP_166193209.1">
    <property type="nucleotide sequence ID" value="NZ_JAAOIV010000002.1"/>
</dbReference>
<gene>
    <name evidence="5" type="ORF">G9U51_03470</name>
</gene>
<dbReference type="Gene3D" id="1.10.10.2840">
    <property type="entry name" value="PucR C-terminal helix-turn-helix domain"/>
    <property type="match status" value="1"/>
</dbReference>
<dbReference type="InterPro" id="IPR025736">
    <property type="entry name" value="PucR_C-HTH_dom"/>
</dbReference>
<evidence type="ECO:0000259" key="2">
    <source>
        <dbReference type="Pfam" id="PF13556"/>
    </source>
</evidence>
<dbReference type="InterPro" id="IPR025751">
    <property type="entry name" value="RsbRD_N_dom"/>
</dbReference>
<evidence type="ECO:0000256" key="1">
    <source>
        <dbReference type="ARBA" id="ARBA00006754"/>
    </source>
</evidence>
<evidence type="ECO:0000313" key="5">
    <source>
        <dbReference type="EMBL" id="NHN54842.1"/>
    </source>
</evidence>
<feature type="domain" description="PucR C-terminal helix-turn-helix" evidence="2">
    <location>
        <begin position="313"/>
        <end position="369"/>
    </location>
</feature>
<dbReference type="EMBL" id="JAAOIV010000002">
    <property type="protein sequence ID" value="NHN54842.1"/>
    <property type="molecule type" value="Genomic_DNA"/>
</dbReference>
<dbReference type="AlphaFoldDB" id="A0A967E849"/>